<accession>A0A0J7YPT5</accession>
<name>A0A0J7YPT5_BETVV</name>
<dbReference type="InterPro" id="IPR021067">
    <property type="entry name" value="Glycosyltransferase"/>
</dbReference>
<evidence type="ECO:0000313" key="2">
    <source>
        <dbReference type="Proteomes" id="UP000035740"/>
    </source>
</evidence>
<dbReference type="PANTHER" id="PTHR34496">
    <property type="entry name" value="GLCNAC TRANSFERASE-RELATED"/>
    <property type="match status" value="1"/>
</dbReference>
<dbReference type="OrthoDB" id="76265at2759"/>
<gene>
    <name evidence="1" type="ORF">BVRB_038670</name>
</gene>
<dbReference type="Proteomes" id="UP000035740">
    <property type="component" value="Unassembled WGS sequence"/>
</dbReference>
<evidence type="ECO:0000313" key="1">
    <source>
        <dbReference type="EMBL" id="KMS65173.1"/>
    </source>
</evidence>
<dbReference type="EMBL" id="KQ113391">
    <property type="protein sequence ID" value="KMS65173.1"/>
    <property type="molecule type" value="Genomic_DNA"/>
</dbReference>
<reference evidence="1 2" key="1">
    <citation type="journal article" date="2014" name="Nature">
        <title>The genome of the recently domesticated crop plant sugar beet (Beta vulgaris).</title>
        <authorList>
            <person name="Dohm J.C."/>
            <person name="Minoche A.E."/>
            <person name="Holtgrawe D."/>
            <person name="Capella-Gutierrez S."/>
            <person name="Zakrzewski F."/>
            <person name="Tafer H."/>
            <person name="Rupp O."/>
            <person name="Sorensen T.R."/>
            <person name="Stracke R."/>
            <person name="Reinhardt R."/>
            <person name="Goesmann A."/>
            <person name="Kraft T."/>
            <person name="Schulz B."/>
            <person name="Stadler P.F."/>
            <person name="Schmidt T."/>
            <person name="Gabaldon T."/>
            <person name="Lehrach H."/>
            <person name="Weisshaar B."/>
            <person name="Himmelbauer H."/>
        </authorList>
    </citation>
    <scope>NUCLEOTIDE SEQUENCE [LARGE SCALE GENOMIC DNA]</scope>
    <source>
        <tissue evidence="1">Taproot</tissue>
    </source>
</reference>
<dbReference type="Pfam" id="PF11397">
    <property type="entry name" value="GlcNAc"/>
    <property type="match status" value="1"/>
</dbReference>
<dbReference type="Gramene" id="KMS65173">
    <property type="protein sequence ID" value="KMS65173"/>
    <property type="gene ID" value="BVRB_038670"/>
</dbReference>
<protein>
    <submittedName>
        <fullName evidence="1">Uncharacterized protein</fullName>
    </submittedName>
</protein>
<dbReference type="PANTHER" id="PTHR34496:SF10">
    <property type="entry name" value="GLCNAC TRANSFERASE"/>
    <property type="match status" value="1"/>
</dbReference>
<keyword evidence="2" id="KW-1185">Reference proteome</keyword>
<dbReference type="AlphaFoldDB" id="A0A0J7YPT5"/>
<sequence>PLGVNETLDMPCESKLEYERQKQVRLVRLHCKSSRGPTHARYISSKLWDGEEVFLQIDAHAKFLQNWDQELLANIAAMPEPTRAILSHYPAPEAKDLGKSVRQWYRRGSPRFRTALIEQNRNCKVTTEWAPPGLLYQIPDWCRKEVSSALSETLTLMES</sequence>
<dbReference type="eggNOG" id="ENOG502QWH5">
    <property type="taxonomic scope" value="Eukaryota"/>
</dbReference>
<organism evidence="1 2">
    <name type="scientific">Beta vulgaris subsp. vulgaris</name>
    <name type="common">Beet</name>
    <dbReference type="NCBI Taxonomy" id="3555"/>
    <lineage>
        <taxon>Eukaryota</taxon>
        <taxon>Viridiplantae</taxon>
        <taxon>Streptophyta</taxon>
        <taxon>Embryophyta</taxon>
        <taxon>Tracheophyta</taxon>
        <taxon>Spermatophyta</taxon>
        <taxon>Magnoliopsida</taxon>
        <taxon>eudicotyledons</taxon>
        <taxon>Gunneridae</taxon>
        <taxon>Pentapetalae</taxon>
        <taxon>Caryophyllales</taxon>
        <taxon>Chenopodiaceae</taxon>
        <taxon>Betoideae</taxon>
        <taxon>Beta</taxon>
    </lineage>
</organism>
<proteinExistence type="predicted"/>
<feature type="non-terminal residue" evidence="1">
    <location>
        <position position="1"/>
    </location>
</feature>